<comment type="subcellular location">
    <subcellularLocation>
        <location evidence="1">Membrane</location>
        <topology evidence="1">Multi-pass membrane protein</topology>
    </subcellularLocation>
</comment>
<dbReference type="PROSITE" id="PS50850">
    <property type="entry name" value="MFS"/>
    <property type="match status" value="1"/>
</dbReference>
<dbReference type="KEGG" id="cpra:CPter91_1488"/>
<dbReference type="Proteomes" id="UP000074561">
    <property type="component" value="Chromosome"/>
</dbReference>
<evidence type="ECO:0000313" key="8">
    <source>
        <dbReference type="EMBL" id="AMP13821.1"/>
    </source>
</evidence>
<dbReference type="InterPro" id="IPR036259">
    <property type="entry name" value="MFS_trans_sf"/>
</dbReference>
<evidence type="ECO:0000256" key="2">
    <source>
        <dbReference type="ARBA" id="ARBA00022692"/>
    </source>
</evidence>
<name>A0A127QV71_9BURK</name>
<feature type="transmembrane region" description="Helical" evidence="5">
    <location>
        <begin position="248"/>
        <end position="265"/>
    </location>
</feature>
<organism evidence="7 9">
    <name type="scientific">Collimonas pratensis</name>
    <dbReference type="NCBI Taxonomy" id="279113"/>
    <lineage>
        <taxon>Bacteria</taxon>
        <taxon>Pseudomonadati</taxon>
        <taxon>Pseudomonadota</taxon>
        <taxon>Betaproteobacteria</taxon>
        <taxon>Burkholderiales</taxon>
        <taxon>Oxalobacteraceae</taxon>
        <taxon>Collimonas</taxon>
    </lineage>
</organism>
<feature type="transmembrane region" description="Helical" evidence="5">
    <location>
        <begin position="332"/>
        <end position="356"/>
    </location>
</feature>
<protein>
    <submittedName>
        <fullName evidence="7">Major Facilitator Superfamily protein</fullName>
    </submittedName>
</protein>
<dbReference type="GO" id="GO:0016020">
    <property type="term" value="C:membrane"/>
    <property type="evidence" value="ECO:0007669"/>
    <property type="project" value="UniProtKB-SubCell"/>
</dbReference>
<feature type="transmembrane region" description="Helical" evidence="5">
    <location>
        <begin position="362"/>
        <end position="384"/>
    </location>
</feature>
<feature type="transmembrane region" description="Helical" evidence="5">
    <location>
        <begin position="277"/>
        <end position="295"/>
    </location>
</feature>
<dbReference type="InterPro" id="IPR051788">
    <property type="entry name" value="MFS_Transporter"/>
</dbReference>
<keyword evidence="10" id="KW-1185">Reference proteome</keyword>
<gene>
    <name evidence="8" type="ORF">CPter291_1549</name>
    <name evidence="7" type="ORF">CPter91_1488</name>
</gene>
<dbReference type="GO" id="GO:0022857">
    <property type="term" value="F:transmembrane transporter activity"/>
    <property type="evidence" value="ECO:0007669"/>
    <property type="project" value="InterPro"/>
</dbReference>
<feature type="transmembrane region" description="Helical" evidence="5">
    <location>
        <begin position="144"/>
        <end position="165"/>
    </location>
</feature>
<dbReference type="Proteomes" id="UP000074914">
    <property type="component" value="Chromosome"/>
</dbReference>
<feature type="transmembrane region" description="Helical" evidence="5">
    <location>
        <begin position="53"/>
        <end position="76"/>
    </location>
</feature>
<feature type="transmembrane region" description="Helical" evidence="5">
    <location>
        <begin position="83"/>
        <end position="103"/>
    </location>
</feature>
<evidence type="ECO:0000256" key="5">
    <source>
        <dbReference type="SAM" id="Phobius"/>
    </source>
</evidence>
<evidence type="ECO:0000313" key="9">
    <source>
        <dbReference type="Proteomes" id="UP000074561"/>
    </source>
</evidence>
<feature type="domain" description="Major facilitator superfamily (MFS) profile" evidence="6">
    <location>
        <begin position="210"/>
        <end position="394"/>
    </location>
</feature>
<dbReference type="Pfam" id="PF07690">
    <property type="entry name" value="MFS_1"/>
    <property type="match status" value="1"/>
</dbReference>
<feature type="transmembrane region" description="Helical" evidence="5">
    <location>
        <begin position="109"/>
        <end position="132"/>
    </location>
</feature>
<dbReference type="STRING" id="279113.CPter91_1488"/>
<dbReference type="CDD" id="cd17393">
    <property type="entry name" value="MFS_MosC_like"/>
    <property type="match status" value="1"/>
</dbReference>
<reference evidence="9 10" key="1">
    <citation type="submission" date="2015-11" db="EMBL/GenBank/DDBJ databases">
        <title>Exploring the genomic traits of fungus-feeding bacterial genus Collimonas.</title>
        <authorList>
            <person name="Song C."/>
            <person name="Schmidt R."/>
            <person name="de Jager V."/>
            <person name="Krzyzanowska D."/>
            <person name="Jongedijk E."/>
            <person name="Cankar K."/>
            <person name="Beekwilder J."/>
            <person name="van Veen A."/>
            <person name="de Boer W."/>
            <person name="van Veen J.A."/>
            <person name="Garbeva P."/>
        </authorList>
    </citation>
    <scope>NUCLEOTIDE SEQUENCE [LARGE SCALE GENOMIC DNA]</scope>
    <source>
        <strain evidence="8 10">Ter291</strain>
        <strain evidence="7 9">Ter91</strain>
    </source>
</reference>
<dbReference type="InterPro" id="IPR020846">
    <property type="entry name" value="MFS_dom"/>
</dbReference>
<dbReference type="PANTHER" id="PTHR23514:SF13">
    <property type="entry name" value="INNER MEMBRANE PROTEIN YBJJ"/>
    <property type="match status" value="1"/>
</dbReference>
<evidence type="ECO:0000313" key="7">
    <source>
        <dbReference type="EMBL" id="AMP03867.1"/>
    </source>
</evidence>
<dbReference type="InterPro" id="IPR011701">
    <property type="entry name" value="MFS"/>
</dbReference>
<evidence type="ECO:0000256" key="4">
    <source>
        <dbReference type="ARBA" id="ARBA00023136"/>
    </source>
</evidence>
<sequence>MIKQVENNAMNTIGSKQRYATRLAFLCAGLAMSAWAPLVPYVKARLGVGEAELGLLLLCLGVGSLLSMPVTGMLAARLGCRRVVLSAGALACLILPCLTLAASPLQLGIGLFFFGAAIGTLDVAMNVHAVMVEKASGGALMSGFHGMFSVGGFVGAGGMALLLWLGLSPAMASGAAALVVAVLLLLAAPHLLRAPEAGERGALFVLPHGAVIFIGVLCFIVFLVEGAILDWSALFLTATRGLDASQGGLGYAAFAIAMTCGRLTGDRVVRRFGAKRVLLLGGLCAAGGFFVAVSAPNAGVALAGFVLIGLGASNIVPILFSAAGNHGAMPASLAIAAITTIGYAGILAGPALIGFVAHASSLSSAFAGLGCALLLVAASSRLGAAGRASETAPR</sequence>
<proteinExistence type="predicted"/>
<dbReference type="PANTHER" id="PTHR23514">
    <property type="entry name" value="BYPASS OF STOP CODON PROTEIN 6"/>
    <property type="match status" value="1"/>
</dbReference>
<feature type="transmembrane region" description="Helical" evidence="5">
    <location>
        <begin position="204"/>
        <end position="228"/>
    </location>
</feature>
<dbReference type="SUPFAM" id="SSF103473">
    <property type="entry name" value="MFS general substrate transporter"/>
    <property type="match status" value="1"/>
</dbReference>
<dbReference type="EMBL" id="CP013234">
    <property type="protein sequence ID" value="AMP03867.1"/>
    <property type="molecule type" value="Genomic_DNA"/>
</dbReference>
<evidence type="ECO:0000256" key="1">
    <source>
        <dbReference type="ARBA" id="ARBA00004141"/>
    </source>
</evidence>
<evidence type="ECO:0000256" key="3">
    <source>
        <dbReference type="ARBA" id="ARBA00022989"/>
    </source>
</evidence>
<evidence type="ECO:0000259" key="6">
    <source>
        <dbReference type="PROSITE" id="PS50850"/>
    </source>
</evidence>
<keyword evidence="2 5" id="KW-0812">Transmembrane</keyword>
<dbReference type="AlphaFoldDB" id="A0A127QV71"/>
<dbReference type="EMBL" id="CP013236">
    <property type="protein sequence ID" value="AMP13821.1"/>
    <property type="molecule type" value="Genomic_DNA"/>
</dbReference>
<accession>A0A127QV71</accession>
<feature type="transmembrane region" description="Helical" evidence="5">
    <location>
        <begin position="171"/>
        <end position="192"/>
    </location>
</feature>
<dbReference type="Gene3D" id="1.20.1250.20">
    <property type="entry name" value="MFS general substrate transporter like domains"/>
    <property type="match status" value="2"/>
</dbReference>
<feature type="transmembrane region" description="Helical" evidence="5">
    <location>
        <begin position="301"/>
        <end position="320"/>
    </location>
</feature>
<evidence type="ECO:0000313" key="10">
    <source>
        <dbReference type="Proteomes" id="UP000074914"/>
    </source>
</evidence>
<keyword evidence="4 5" id="KW-0472">Membrane</keyword>
<feature type="transmembrane region" description="Helical" evidence="5">
    <location>
        <begin position="20"/>
        <end position="41"/>
    </location>
</feature>
<dbReference type="PATRIC" id="fig|279113.10.peg.1543"/>
<keyword evidence="3 5" id="KW-1133">Transmembrane helix</keyword>